<dbReference type="InterPro" id="IPR002687">
    <property type="entry name" value="Nop_dom"/>
</dbReference>
<dbReference type="PANTHER" id="PTHR10894:SF1">
    <property type="entry name" value="NUCLEOLAR PROTEIN 58"/>
    <property type="match status" value="1"/>
</dbReference>
<evidence type="ECO:0000256" key="2">
    <source>
        <dbReference type="ARBA" id="ARBA00009211"/>
    </source>
</evidence>
<gene>
    <name evidence="6" type="ORF">Adt_42905</name>
</gene>
<protein>
    <submittedName>
        <fullName evidence="6">Nucleolar protein 5-2</fullName>
    </submittedName>
</protein>
<keyword evidence="7" id="KW-1185">Reference proteome</keyword>
<dbReference type="AlphaFoldDB" id="A0ABD1PTV7"/>
<dbReference type="Proteomes" id="UP001604336">
    <property type="component" value="Unassembled WGS sequence"/>
</dbReference>
<dbReference type="InterPro" id="IPR035979">
    <property type="entry name" value="RBD_domain_sf"/>
</dbReference>
<comment type="caution">
    <text evidence="6">The sequence shown here is derived from an EMBL/GenBank/DDBJ whole genome shotgun (WGS) entry which is preliminary data.</text>
</comment>
<evidence type="ECO:0000313" key="6">
    <source>
        <dbReference type="EMBL" id="KAL2467054.1"/>
    </source>
</evidence>
<dbReference type="InterPro" id="IPR045056">
    <property type="entry name" value="Nop56/Nop58"/>
</dbReference>
<dbReference type="PANTHER" id="PTHR10894">
    <property type="entry name" value="NUCLEOLAR PROTEIN 5 NUCLEOLAR PROTEIN NOP5 NOP58"/>
    <property type="match status" value="1"/>
</dbReference>
<dbReference type="SUPFAM" id="SSF54928">
    <property type="entry name" value="RNA-binding domain, RBD"/>
    <property type="match status" value="1"/>
</dbReference>
<dbReference type="Gene3D" id="3.80.10.10">
    <property type="entry name" value="Ribonuclease Inhibitor"/>
    <property type="match status" value="1"/>
</dbReference>
<dbReference type="Gene3D" id="1.10.246.90">
    <property type="entry name" value="Nop domain"/>
    <property type="match status" value="1"/>
</dbReference>
<dbReference type="GO" id="GO:0005730">
    <property type="term" value="C:nucleolus"/>
    <property type="evidence" value="ECO:0007669"/>
    <property type="project" value="UniProtKB-SubCell"/>
</dbReference>
<dbReference type="SUPFAM" id="SSF89124">
    <property type="entry name" value="Nop domain"/>
    <property type="match status" value="1"/>
</dbReference>
<evidence type="ECO:0000256" key="3">
    <source>
        <dbReference type="ARBA" id="ARBA00022517"/>
    </source>
</evidence>
<evidence type="ECO:0000259" key="5">
    <source>
        <dbReference type="SMART" id="SM00931"/>
    </source>
</evidence>
<dbReference type="Gene3D" id="1.10.287.4070">
    <property type="match status" value="1"/>
</dbReference>
<dbReference type="EMBL" id="JBFOLK010000013">
    <property type="protein sequence ID" value="KAL2467054.1"/>
    <property type="molecule type" value="Genomic_DNA"/>
</dbReference>
<dbReference type="SMART" id="SM00931">
    <property type="entry name" value="NOSIC"/>
    <property type="match status" value="1"/>
</dbReference>
<evidence type="ECO:0000313" key="7">
    <source>
        <dbReference type="Proteomes" id="UP001604336"/>
    </source>
</evidence>
<dbReference type="InterPro" id="IPR012976">
    <property type="entry name" value="NOSIC"/>
</dbReference>
<dbReference type="Pfam" id="PF01798">
    <property type="entry name" value="Nop"/>
    <property type="match status" value="2"/>
</dbReference>
<proteinExistence type="inferred from homology"/>
<dbReference type="InterPro" id="IPR042239">
    <property type="entry name" value="Nop_C"/>
</dbReference>
<dbReference type="GO" id="GO:0042254">
    <property type="term" value="P:ribosome biogenesis"/>
    <property type="evidence" value="ECO:0007669"/>
    <property type="project" value="UniProtKB-KW"/>
</dbReference>
<keyword evidence="4" id="KW-0539">Nucleus</keyword>
<accession>A0ABD1PTV7</accession>
<evidence type="ECO:0000256" key="1">
    <source>
        <dbReference type="ARBA" id="ARBA00004604"/>
    </source>
</evidence>
<dbReference type="SUPFAM" id="SSF52058">
    <property type="entry name" value="L domain-like"/>
    <property type="match status" value="1"/>
</dbReference>
<dbReference type="InterPro" id="IPR036070">
    <property type="entry name" value="Nop_dom_sf"/>
</dbReference>
<sequence>MSSRLDIFKEASDAPAATTMAATNLSDNVSFGPSFSCWLTGFECISTDVGNNHFVGTIRELIRIEGCFSALRNLYLNNNYFTGGIPAQLANLTNLEILFGQPIKVNWAYDSGQRGQIKYVYSLVLFVVMLGVCGNWDQKTGHSREFGFVSFWNQQVNTMIIKAISLLDDLDKELNTYAMRVREWYGWHFLELTKIKWRQLKEASMISMGTEVSDLDLENIKYGLIYHASLIGQQHPNTRVKFQSLAAKTAFAIRYNAIGNGQDNSMGLENRAKLEAQLRNLEGRELNCFARSAKGKPKIEFYNKDCKKGSGGLITPAKTLQSFS</sequence>
<name>A0ABD1PTV7_9LAMI</name>
<organism evidence="6 7">
    <name type="scientific">Abeliophyllum distichum</name>
    <dbReference type="NCBI Taxonomy" id="126358"/>
    <lineage>
        <taxon>Eukaryota</taxon>
        <taxon>Viridiplantae</taxon>
        <taxon>Streptophyta</taxon>
        <taxon>Embryophyta</taxon>
        <taxon>Tracheophyta</taxon>
        <taxon>Spermatophyta</taxon>
        <taxon>Magnoliopsida</taxon>
        <taxon>eudicotyledons</taxon>
        <taxon>Gunneridae</taxon>
        <taxon>Pentapetalae</taxon>
        <taxon>asterids</taxon>
        <taxon>lamiids</taxon>
        <taxon>Lamiales</taxon>
        <taxon>Oleaceae</taxon>
        <taxon>Forsythieae</taxon>
        <taxon>Abeliophyllum</taxon>
    </lineage>
</organism>
<evidence type="ECO:0000256" key="4">
    <source>
        <dbReference type="ARBA" id="ARBA00023242"/>
    </source>
</evidence>
<keyword evidence="3" id="KW-0690">Ribosome biogenesis</keyword>
<comment type="subcellular location">
    <subcellularLocation>
        <location evidence="1">Nucleus</location>
        <location evidence="1">Nucleolus</location>
    </subcellularLocation>
</comment>
<reference evidence="7" key="1">
    <citation type="submission" date="2024-07" db="EMBL/GenBank/DDBJ databases">
        <title>Two chromosome-level genome assemblies of Korean endemic species Abeliophyllum distichum and Forsythia ovata (Oleaceae).</title>
        <authorList>
            <person name="Jang H."/>
        </authorList>
    </citation>
    <scope>NUCLEOTIDE SEQUENCE [LARGE SCALE GENOMIC DNA]</scope>
</reference>
<dbReference type="InterPro" id="IPR032675">
    <property type="entry name" value="LRR_dom_sf"/>
</dbReference>
<feature type="domain" description="NOSIC" evidence="5">
    <location>
        <begin position="159"/>
        <end position="211"/>
    </location>
</feature>
<comment type="similarity">
    <text evidence="2">Belongs to the NOP5/NOP56 family.</text>
</comment>